<comment type="caution">
    <text evidence="5">The sequence shown here is derived from an EMBL/GenBank/DDBJ whole genome shotgun (WGS) entry which is preliminary data.</text>
</comment>
<dbReference type="InterPro" id="IPR019808">
    <property type="entry name" value="Histidine_triad_CS"/>
</dbReference>
<dbReference type="InterPro" id="IPR001310">
    <property type="entry name" value="Histidine_triad_HIT"/>
</dbReference>
<reference evidence="5 6" key="1">
    <citation type="journal article" date="2016" name="Nat. Commun.">
        <title>Thousands of microbial genomes shed light on interconnected biogeochemical processes in an aquifer system.</title>
        <authorList>
            <person name="Anantharaman K."/>
            <person name="Brown C.T."/>
            <person name="Hug L.A."/>
            <person name="Sharon I."/>
            <person name="Castelle C.J."/>
            <person name="Probst A.J."/>
            <person name="Thomas B.C."/>
            <person name="Singh A."/>
            <person name="Wilkins M.J."/>
            <person name="Karaoz U."/>
            <person name="Brodie E.L."/>
            <person name="Williams K.H."/>
            <person name="Hubbard S.S."/>
            <person name="Banfield J.F."/>
        </authorList>
    </citation>
    <scope>NUCLEOTIDE SEQUENCE [LARGE SCALE GENOMIC DNA]</scope>
</reference>
<name>A0A1F8FGP5_9BACT</name>
<dbReference type="Pfam" id="PF01230">
    <property type="entry name" value="HIT"/>
    <property type="match status" value="1"/>
</dbReference>
<gene>
    <name evidence="5" type="ORF">A3C71_00755</name>
</gene>
<dbReference type="EMBL" id="MGJT01000019">
    <property type="protein sequence ID" value="OGN12311.1"/>
    <property type="molecule type" value="Genomic_DNA"/>
</dbReference>
<dbReference type="GO" id="GO:0003824">
    <property type="term" value="F:catalytic activity"/>
    <property type="evidence" value="ECO:0007669"/>
    <property type="project" value="InterPro"/>
</dbReference>
<dbReference type="PROSITE" id="PS00892">
    <property type="entry name" value="HIT_1"/>
    <property type="match status" value="1"/>
</dbReference>
<feature type="short sequence motif" description="Histidine triad motif" evidence="2 3">
    <location>
        <begin position="96"/>
        <end position="100"/>
    </location>
</feature>
<dbReference type="PROSITE" id="PS51084">
    <property type="entry name" value="HIT_2"/>
    <property type="match status" value="1"/>
</dbReference>
<dbReference type="AlphaFoldDB" id="A0A1F8FGP5"/>
<evidence type="ECO:0000256" key="1">
    <source>
        <dbReference type="PIRSR" id="PIRSR601310-1"/>
    </source>
</evidence>
<feature type="active site" description="Tele-AMP-histidine intermediate" evidence="1">
    <location>
        <position position="98"/>
    </location>
</feature>
<accession>A0A1F8FGP5</accession>
<dbReference type="Proteomes" id="UP000178197">
    <property type="component" value="Unassembled WGS sequence"/>
</dbReference>
<protein>
    <submittedName>
        <fullName evidence="5">Histidine triad nucleotide-binding protein</fullName>
    </submittedName>
</protein>
<evidence type="ECO:0000313" key="6">
    <source>
        <dbReference type="Proteomes" id="UP000178197"/>
    </source>
</evidence>
<evidence type="ECO:0000256" key="3">
    <source>
        <dbReference type="PROSITE-ProRule" id="PRU00464"/>
    </source>
</evidence>
<dbReference type="PANTHER" id="PTHR23089">
    <property type="entry name" value="HISTIDINE TRIAD HIT PROTEIN"/>
    <property type="match status" value="1"/>
</dbReference>
<evidence type="ECO:0000259" key="4">
    <source>
        <dbReference type="PROSITE" id="PS51084"/>
    </source>
</evidence>
<sequence>MDIFCKIINKEIPAEIIEEEEDWLAIKDIHPQAPVHVLIIPKKHIGGMAKITEADAELVGKLFVAANKIAKKLGLEQNGFRIIVNQGEHGGQLVPHLHIHLLGGKKLGPKIVKD</sequence>
<dbReference type="InterPro" id="IPR036265">
    <property type="entry name" value="HIT-like_sf"/>
</dbReference>
<evidence type="ECO:0000256" key="2">
    <source>
        <dbReference type="PIRSR" id="PIRSR601310-3"/>
    </source>
</evidence>
<evidence type="ECO:0000313" key="5">
    <source>
        <dbReference type="EMBL" id="OGN12311.1"/>
    </source>
</evidence>
<feature type="domain" description="HIT" evidence="4">
    <location>
        <begin position="3"/>
        <end position="114"/>
    </location>
</feature>
<organism evidence="5 6">
    <name type="scientific">Candidatus Yanofskybacteria bacterium RIFCSPHIGHO2_02_FULL_43_15c</name>
    <dbReference type="NCBI Taxonomy" id="1802679"/>
    <lineage>
        <taxon>Bacteria</taxon>
        <taxon>Candidatus Yanofskyibacteriota</taxon>
    </lineage>
</organism>
<dbReference type="Gene3D" id="3.30.428.10">
    <property type="entry name" value="HIT-like"/>
    <property type="match status" value="1"/>
</dbReference>
<dbReference type="PRINTS" id="PR00332">
    <property type="entry name" value="HISTRIAD"/>
</dbReference>
<dbReference type="SUPFAM" id="SSF54197">
    <property type="entry name" value="HIT-like"/>
    <property type="match status" value="1"/>
</dbReference>
<proteinExistence type="predicted"/>
<dbReference type="InterPro" id="IPR011146">
    <property type="entry name" value="HIT-like"/>
</dbReference>